<protein>
    <recommendedName>
        <fullName evidence="3">SNRNP25 ubiquitin-like domain-containing protein</fullName>
    </recommendedName>
</protein>
<reference evidence="1 2" key="1">
    <citation type="journal article" date="2020" name="BMC Genomics">
        <title>Intraspecific diversification of the crop wild relative Brassica cretica Lam. using demographic model selection.</title>
        <authorList>
            <person name="Kioukis A."/>
            <person name="Michalopoulou V.A."/>
            <person name="Briers L."/>
            <person name="Pirintsos S."/>
            <person name="Studholme D.J."/>
            <person name="Pavlidis P."/>
            <person name="Sarris P.F."/>
        </authorList>
    </citation>
    <scope>NUCLEOTIDE SEQUENCE [LARGE SCALE GENOMIC DNA]</scope>
    <source>
        <strain evidence="2">cv. PFS-1207/04</strain>
    </source>
</reference>
<keyword evidence="2" id="KW-1185">Reference proteome</keyword>
<organism evidence="1 2">
    <name type="scientific">Brassica cretica</name>
    <name type="common">Mustard</name>
    <dbReference type="NCBI Taxonomy" id="69181"/>
    <lineage>
        <taxon>Eukaryota</taxon>
        <taxon>Viridiplantae</taxon>
        <taxon>Streptophyta</taxon>
        <taxon>Embryophyta</taxon>
        <taxon>Tracheophyta</taxon>
        <taxon>Spermatophyta</taxon>
        <taxon>Magnoliopsida</taxon>
        <taxon>eudicotyledons</taxon>
        <taxon>Gunneridae</taxon>
        <taxon>Pentapetalae</taxon>
        <taxon>rosids</taxon>
        <taxon>malvids</taxon>
        <taxon>Brassicales</taxon>
        <taxon>Brassicaceae</taxon>
        <taxon>Brassiceae</taxon>
        <taxon>Brassica</taxon>
    </lineage>
</organism>
<comment type="caution">
    <text evidence="1">The sequence shown here is derived from an EMBL/GenBank/DDBJ whole genome shotgun (WGS) entry which is preliminary data.</text>
</comment>
<dbReference type="Proteomes" id="UP000266723">
    <property type="component" value="Unassembled WGS sequence"/>
</dbReference>
<evidence type="ECO:0000313" key="2">
    <source>
        <dbReference type="Proteomes" id="UP000266723"/>
    </source>
</evidence>
<evidence type="ECO:0008006" key="3">
    <source>
        <dbReference type="Google" id="ProtNLM"/>
    </source>
</evidence>
<accession>A0ABQ7CVL7</accession>
<name>A0ABQ7CVL7_BRACR</name>
<gene>
    <name evidence="1" type="ORF">DY000_02012786</name>
</gene>
<sequence length="310" mass="34285">MVDVNVSQYSYPSRVAFSTIAASASASGLGRSSRRPSEFQLFKNGESSLLNVCLTCWKDDCNWRRRCDLKVLECLTIPEISGGICAARGLLGVTTCATMLEERVRSYANHQNQDSLQPGLGLNGGIRNSRMVVEGYDNSPRREDVEEALKSENTLRITWNKVNACLCSRRLQMSRALIYVNGECEAEALKLDGSYVGGLVSKKKWRIFLVMLIIPSPAIFRLKVRGFDTSLSLNDIKKMLLRVFPGSDCFPLWDGSALLYLRGQYAMDEALKLSGGSVEGFKFAVTEVLPETVMETGISLATARSFGFRG</sequence>
<proteinExistence type="predicted"/>
<dbReference type="EMBL" id="QGKV02000759">
    <property type="protein sequence ID" value="KAF3563626.1"/>
    <property type="molecule type" value="Genomic_DNA"/>
</dbReference>
<evidence type="ECO:0000313" key="1">
    <source>
        <dbReference type="EMBL" id="KAF3563626.1"/>
    </source>
</evidence>